<dbReference type="PROSITE" id="PS50206">
    <property type="entry name" value="RHODANESE_3"/>
    <property type="match status" value="1"/>
</dbReference>
<dbReference type="OrthoDB" id="566238at2759"/>
<dbReference type="SUPFAM" id="SSF52821">
    <property type="entry name" value="Rhodanese/Cell cycle control phosphatase"/>
    <property type="match status" value="1"/>
</dbReference>
<dbReference type="AlphaFoldDB" id="A0A1M8A5H1"/>
<dbReference type="PANTHER" id="PTHR44086:SF10">
    <property type="entry name" value="THIOSULFATE SULFURTRANSFERASE_RHODANESE-LIKE DOMAIN-CONTAINING PROTEIN 3"/>
    <property type="match status" value="1"/>
</dbReference>
<dbReference type="STRING" id="1230383.A0A1M8A5H1"/>
<dbReference type="OMA" id="WVQQEEA"/>
<dbReference type="PANTHER" id="PTHR44086">
    <property type="entry name" value="THIOSULFATE SULFURTRANSFERASE RDL2, MITOCHONDRIAL-RELATED"/>
    <property type="match status" value="1"/>
</dbReference>
<dbReference type="EMBL" id="LT671823">
    <property type="protein sequence ID" value="SHO77722.1"/>
    <property type="molecule type" value="Genomic_DNA"/>
</dbReference>
<sequence length="183" mass="20673">MRPMHIASVGVPRLSAYVARAVARPSVATASRCAPVTGMRAFSFARACHRDTAWLDRGRMTYEELKPYTEAPSGKITLIDVREPNEVAQGMIPAAVNVPLSEFGSAFNPNSYSENANDFERKFSFPRPSFDDPIVFYCRSGKRSQQALETARERGWWNARNYSGSWMDWVAHEKEKQSSEDEE</sequence>
<evidence type="ECO:0000313" key="2">
    <source>
        <dbReference type="EMBL" id="SHO77722.1"/>
    </source>
</evidence>
<dbReference type="Gene3D" id="3.40.250.10">
    <property type="entry name" value="Rhodanese-like domain"/>
    <property type="match status" value="1"/>
</dbReference>
<dbReference type="VEuPathDB" id="FungiDB:MSYG_2064"/>
<proteinExistence type="predicted"/>
<evidence type="ECO:0000313" key="3">
    <source>
        <dbReference type="Proteomes" id="UP000186303"/>
    </source>
</evidence>
<dbReference type="GO" id="GO:0004792">
    <property type="term" value="F:thiosulfate-cyanide sulfurtransferase activity"/>
    <property type="evidence" value="ECO:0007669"/>
    <property type="project" value="TreeGrafter"/>
</dbReference>
<dbReference type="Pfam" id="PF00581">
    <property type="entry name" value="Rhodanese"/>
    <property type="match status" value="1"/>
</dbReference>
<keyword evidence="3" id="KW-1185">Reference proteome</keyword>
<dbReference type="CDD" id="cd01519">
    <property type="entry name" value="RHOD_HSP67B2"/>
    <property type="match status" value="1"/>
</dbReference>
<gene>
    <name evidence="2" type="ORF">MSYG_2064</name>
</gene>
<organism evidence="2 3">
    <name type="scientific">Malassezia sympodialis (strain ATCC 42132)</name>
    <name type="common">Atopic eczema-associated yeast</name>
    <dbReference type="NCBI Taxonomy" id="1230383"/>
    <lineage>
        <taxon>Eukaryota</taxon>
        <taxon>Fungi</taxon>
        <taxon>Dikarya</taxon>
        <taxon>Basidiomycota</taxon>
        <taxon>Ustilaginomycotina</taxon>
        <taxon>Malasseziomycetes</taxon>
        <taxon>Malasseziales</taxon>
        <taxon>Malasseziaceae</taxon>
        <taxon>Malassezia</taxon>
    </lineage>
</organism>
<accession>A0A1M8A5H1</accession>
<dbReference type="GO" id="GO:0005739">
    <property type="term" value="C:mitochondrion"/>
    <property type="evidence" value="ECO:0007669"/>
    <property type="project" value="TreeGrafter"/>
</dbReference>
<dbReference type="Proteomes" id="UP000186303">
    <property type="component" value="Chromosome 3"/>
</dbReference>
<dbReference type="SMART" id="SM00450">
    <property type="entry name" value="RHOD"/>
    <property type="match status" value="1"/>
</dbReference>
<name>A0A1M8A5H1_MALS4</name>
<dbReference type="InterPro" id="IPR001763">
    <property type="entry name" value="Rhodanese-like_dom"/>
</dbReference>
<evidence type="ECO:0000259" key="1">
    <source>
        <dbReference type="PROSITE" id="PS50206"/>
    </source>
</evidence>
<reference evidence="3" key="1">
    <citation type="journal article" date="2017" name="Nucleic Acids Res.">
        <title>Proteogenomics produces comprehensive and highly accurate protein-coding gene annotation in a complete genome assembly of Malassezia sympodialis.</title>
        <authorList>
            <person name="Zhu Y."/>
            <person name="Engstroem P.G."/>
            <person name="Tellgren-Roth C."/>
            <person name="Baudo C.D."/>
            <person name="Kennell J.C."/>
            <person name="Sun S."/>
            <person name="Billmyre R.B."/>
            <person name="Schroeder M.S."/>
            <person name="Andersson A."/>
            <person name="Holm T."/>
            <person name="Sigurgeirsson B."/>
            <person name="Wu G."/>
            <person name="Sankaranarayanan S.R."/>
            <person name="Siddharthan R."/>
            <person name="Sanyal K."/>
            <person name="Lundeberg J."/>
            <person name="Nystedt B."/>
            <person name="Boekhout T."/>
            <person name="Dawson T.L. Jr."/>
            <person name="Heitman J."/>
            <person name="Scheynius A."/>
            <person name="Lehtioe J."/>
        </authorList>
    </citation>
    <scope>NUCLEOTIDE SEQUENCE [LARGE SCALE GENOMIC DNA]</scope>
    <source>
        <strain evidence="3">ATCC 42132</strain>
    </source>
</reference>
<dbReference type="InterPro" id="IPR036873">
    <property type="entry name" value="Rhodanese-like_dom_sf"/>
</dbReference>
<keyword evidence="2" id="KW-0808">Transferase</keyword>
<feature type="domain" description="Rhodanese" evidence="1">
    <location>
        <begin position="72"/>
        <end position="178"/>
    </location>
</feature>
<protein>
    <submittedName>
        <fullName evidence="2">Similar to S.cerevisiae protein RDL1 (Thiosulfate sulfurtransferase)</fullName>
    </submittedName>
</protein>